<evidence type="ECO:0000256" key="1">
    <source>
        <dbReference type="SAM" id="Phobius"/>
    </source>
</evidence>
<dbReference type="RefSeq" id="WP_146848627.1">
    <property type="nucleotide sequence ID" value="NZ_BKAG01000002.1"/>
</dbReference>
<feature type="transmembrane region" description="Helical" evidence="1">
    <location>
        <begin position="37"/>
        <end position="62"/>
    </location>
</feature>
<organism evidence="2 3">
    <name type="scientific">Brevifollis gellanilyticus</name>
    <dbReference type="NCBI Taxonomy" id="748831"/>
    <lineage>
        <taxon>Bacteria</taxon>
        <taxon>Pseudomonadati</taxon>
        <taxon>Verrucomicrobiota</taxon>
        <taxon>Verrucomicrobiia</taxon>
        <taxon>Verrucomicrobiales</taxon>
        <taxon>Verrucomicrobiaceae</taxon>
    </lineage>
</organism>
<accession>A0A512M394</accession>
<keyword evidence="1" id="KW-0472">Membrane</keyword>
<gene>
    <name evidence="2" type="ORF">BGE01nite_04490</name>
</gene>
<dbReference type="EMBL" id="BKAG01000002">
    <property type="protein sequence ID" value="GEP41158.1"/>
    <property type="molecule type" value="Genomic_DNA"/>
</dbReference>
<keyword evidence="1" id="KW-0812">Transmembrane</keyword>
<dbReference type="Proteomes" id="UP000321577">
    <property type="component" value="Unassembled WGS sequence"/>
</dbReference>
<feature type="transmembrane region" description="Helical" evidence="1">
    <location>
        <begin position="94"/>
        <end position="113"/>
    </location>
</feature>
<protein>
    <recommendedName>
        <fullName evidence="4">Rod shape-determining protein MreD</fullName>
    </recommendedName>
</protein>
<comment type="caution">
    <text evidence="2">The sequence shown here is derived from an EMBL/GenBank/DDBJ whole genome shotgun (WGS) entry which is preliminary data.</text>
</comment>
<feature type="transmembrane region" description="Helical" evidence="1">
    <location>
        <begin position="169"/>
        <end position="189"/>
    </location>
</feature>
<sequence>MVFYPVTLILLLLTFVVQEFVPGITMAHHATLLLPPVFFFTAAVAVPFPMMLILAFITGFLWDARHLPAAAEAVASGADSLISGAMATPEIVTGGGFGIGISIIIFGLLGTFLQGVRPLFKRGRVELPVLLVGFTTFVWLLLEYLIQTFMRGSLFFPTAVWTKLVTDTMLAMLASPLLFLLLYSLAGLSRYEIKYDGLKYSFDGR</sequence>
<dbReference type="OrthoDB" id="190655at2"/>
<name>A0A512M394_9BACT</name>
<feature type="transmembrane region" description="Helical" evidence="1">
    <location>
        <begin position="125"/>
        <end position="149"/>
    </location>
</feature>
<keyword evidence="3" id="KW-1185">Reference proteome</keyword>
<dbReference type="AlphaFoldDB" id="A0A512M394"/>
<keyword evidence="1" id="KW-1133">Transmembrane helix</keyword>
<evidence type="ECO:0008006" key="4">
    <source>
        <dbReference type="Google" id="ProtNLM"/>
    </source>
</evidence>
<reference evidence="2 3" key="1">
    <citation type="submission" date="2019-07" db="EMBL/GenBank/DDBJ databases">
        <title>Whole genome shotgun sequence of Brevifollis gellanilyticus NBRC 108608.</title>
        <authorList>
            <person name="Hosoyama A."/>
            <person name="Uohara A."/>
            <person name="Ohji S."/>
            <person name="Ichikawa N."/>
        </authorList>
    </citation>
    <scope>NUCLEOTIDE SEQUENCE [LARGE SCALE GENOMIC DNA]</scope>
    <source>
        <strain evidence="2 3">NBRC 108608</strain>
    </source>
</reference>
<proteinExistence type="predicted"/>
<evidence type="ECO:0000313" key="2">
    <source>
        <dbReference type="EMBL" id="GEP41158.1"/>
    </source>
</evidence>
<evidence type="ECO:0000313" key="3">
    <source>
        <dbReference type="Proteomes" id="UP000321577"/>
    </source>
</evidence>